<feature type="domain" description="Methyltransferase type 11" evidence="2">
    <location>
        <begin position="242"/>
        <end position="333"/>
    </location>
</feature>
<dbReference type="Gene3D" id="3.40.50.150">
    <property type="entry name" value="Vaccinia Virus protein VP39"/>
    <property type="match status" value="1"/>
</dbReference>
<dbReference type="Pfam" id="PF08241">
    <property type="entry name" value="Methyltransf_11"/>
    <property type="match status" value="1"/>
</dbReference>
<dbReference type="PANTHER" id="PTHR44216:SF3">
    <property type="entry name" value="PROTEIN O-MANNOSYL-TRANSFERASE TMTC2"/>
    <property type="match status" value="1"/>
</dbReference>
<dbReference type="SUPFAM" id="SSF48452">
    <property type="entry name" value="TPR-like"/>
    <property type="match status" value="1"/>
</dbReference>
<dbReference type="InterPro" id="IPR052384">
    <property type="entry name" value="TMTC_O-mannosyltransferase"/>
</dbReference>
<protein>
    <submittedName>
        <fullName evidence="3">Tetratricopeptide repeat protein</fullName>
    </submittedName>
</protein>
<reference evidence="3 4" key="1">
    <citation type="journal article" date="2021" name="Int. J. Syst. Evol. Microbiol.">
        <title>Steroidobacter gossypii sp. nov., isolated from soil of cotton cropping field.</title>
        <authorList>
            <person name="Huang R."/>
            <person name="Yang S."/>
            <person name="Zhen C."/>
            <person name="Liu W."/>
        </authorList>
    </citation>
    <scope>NUCLEOTIDE SEQUENCE [LARGE SCALE GENOMIC DNA]</scope>
    <source>
        <strain evidence="3 4">S1-65</strain>
    </source>
</reference>
<dbReference type="PROSITE" id="PS50005">
    <property type="entry name" value="TPR"/>
    <property type="match status" value="4"/>
</dbReference>
<dbReference type="CDD" id="cd02440">
    <property type="entry name" value="AdoMet_MTases"/>
    <property type="match status" value="1"/>
</dbReference>
<keyword evidence="4" id="KW-1185">Reference proteome</keyword>
<dbReference type="Pfam" id="PF13432">
    <property type="entry name" value="TPR_16"/>
    <property type="match status" value="2"/>
</dbReference>
<comment type="caution">
    <text evidence="3">The sequence shown here is derived from an EMBL/GenBank/DDBJ whole genome shotgun (WGS) entry which is preliminary data.</text>
</comment>
<evidence type="ECO:0000256" key="1">
    <source>
        <dbReference type="PROSITE-ProRule" id="PRU00339"/>
    </source>
</evidence>
<dbReference type="SMART" id="SM00028">
    <property type="entry name" value="TPR"/>
    <property type="match status" value="5"/>
</dbReference>
<dbReference type="PANTHER" id="PTHR44216">
    <property type="entry name" value="PROTEIN O-MANNOSYL-TRANSFERASE TMTC2"/>
    <property type="match status" value="1"/>
</dbReference>
<dbReference type="Gene3D" id="1.25.40.10">
    <property type="entry name" value="Tetratricopeptide repeat domain"/>
    <property type="match status" value="2"/>
</dbReference>
<feature type="repeat" description="TPR" evidence="1">
    <location>
        <begin position="39"/>
        <end position="72"/>
    </location>
</feature>
<dbReference type="PROSITE" id="PS50293">
    <property type="entry name" value="TPR_REGION"/>
    <property type="match status" value="1"/>
</dbReference>
<evidence type="ECO:0000259" key="2">
    <source>
        <dbReference type="Pfam" id="PF08241"/>
    </source>
</evidence>
<accession>A0ABS1X0F7</accession>
<feature type="repeat" description="TPR" evidence="1">
    <location>
        <begin position="107"/>
        <end position="140"/>
    </location>
</feature>
<feature type="repeat" description="TPR" evidence="1">
    <location>
        <begin position="73"/>
        <end position="106"/>
    </location>
</feature>
<sequence>MSTADHSLLMRAIEAHKGGRFAEAEAGYRRVLRRRPSDADALNFLGMMRVQTGNVGEGLELLRRSVKSQPRNPHAWTNFGNALTASGALEEAHKAFSTAAELAPTMAEAWFNRGICARRLKRAEEALECFQKAVEYGPGYAAAYEALARLLYRAGRLSEAADIYRKWIESDPDNPIPRHMLAASTGENVPERADDAYLTEMFDAFADSFDENLQDLGYRAPQLLASAVAEKVGARTDLDIFDAGCGTGLCGPLLEPMARRLIGFDISPGMVEKARARHIYDDLVVEELSSFMRARAESADVIVSADTLVYFGALEEPIAAAHVCLRPGGLLAFTLERLEPETGAEPSYRIEPHGRYCHQESYIRTVLTNAGFCSISITGDTLRREGSRQVAGHVVLAVK</sequence>
<gene>
    <name evidence="3" type="ORF">JM946_18490</name>
</gene>
<evidence type="ECO:0000313" key="4">
    <source>
        <dbReference type="Proteomes" id="UP000661077"/>
    </source>
</evidence>
<dbReference type="InterPro" id="IPR029063">
    <property type="entry name" value="SAM-dependent_MTases_sf"/>
</dbReference>
<dbReference type="SUPFAM" id="SSF53335">
    <property type="entry name" value="S-adenosyl-L-methionine-dependent methyltransferases"/>
    <property type="match status" value="1"/>
</dbReference>
<evidence type="ECO:0000313" key="3">
    <source>
        <dbReference type="EMBL" id="MBM0106725.1"/>
    </source>
</evidence>
<dbReference type="EMBL" id="JAEVLS010000004">
    <property type="protein sequence ID" value="MBM0106725.1"/>
    <property type="molecule type" value="Genomic_DNA"/>
</dbReference>
<dbReference type="Proteomes" id="UP000661077">
    <property type="component" value="Unassembled WGS sequence"/>
</dbReference>
<organism evidence="3 4">
    <name type="scientific">Steroidobacter gossypii</name>
    <dbReference type="NCBI Taxonomy" id="2805490"/>
    <lineage>
        <taxon>Bacteria</taxon>
        <taxon>Pseudomonadati</taxon>
        <taxon>Pseudomonadota</taxon>
        <taxon>Gammaproteobacteria</taxon>
        <taxon>Steroidobacterales</taxon>
        <taxon>Steroidobacteraceae</taxon>
        <taxon>Steroidobacter</taxon>
    </lineage>
</organism>
<proteinExistence type="predicted"/>
<feature type="repeat" description="TPR" evidence="1">
    <location>
        <begin position="141"/>
        <end position="174"/>
    </location>
</feature>
<dbReference type="InterPro" id="IPR019734">
    <property type="entry name" value="TPR_rpt"/>
</dbReference>
<name>A0ABS1X0F7_9GAMM</name>
<dbReference type="RefSeq" id="WP_203168840.1">
    <property type="nucleotide sequence ID" value="NZ_JAEVLS010000004.1"/>
</dbReference>
<dbReference type="InterPro" id="IPR011990">
    <property type="entry name" value="TPR-like_helical_dom_sf"/>
</dbReference>
<keyword evidence="1" id="KW-0802">TPR repeat</keyword>
<dbReference type="InterPro" id="IPR013216">
    <property type="entry name" value="Methyltransf_11"/>
</dbReference>